<reference evidence="7" key="1">
    <citation type="submission" date="2023-07" db="EMBL/GenBank/DDBJ databases">
        <title>30 novel species of actinomycetes from the DSMZ collection.</title>
        <authorList>
            <person name="Nouioui I."/>
        </authorList>
    </citation>
    <scope>NUCLEOTIDE SEQUENCE [LARGE SCALE GENOMIC DNA]</scope>
    <source>
        <strain evidence="7">DSM 45834</strain>
    </source>
</reference>
<keyword evidence="7" id="KW-1185">Reference proteome</keyword>
<dbReference type="InterPro" id="IPR001647">
    <property type="entry name" value="HTH_TetR"/>
</dbReference>
<dbReference type="Proteomes" id="UP001183202">
    <property type="component" value="Unassembled WGS sequence"/>
</dbReference>
<evidence type="ECO:0000313" key="6">
    <source>
        <dbReference type="EMBL" id="MDT0352979.1"/>
    </source>
</evidence>
<evidence type="ECO:0000256" key="2">
    <source>
        <dbReference type="ARBA" id="ARBA00023125"/>
    </source>
</evidence>
<feature type="domain" description="HTH tetR-type" evidence="5">
    <location>
        <begin position="9"/>
        <end position="68"/>
    </location>
</feature>
<keyword evidence="2 4" id="KW-0238">DNA-binding</keyword>
<evidence type="ECO:0000256" key="4">
    <source>
        <dbReference type="PROSITE-ProRule" id="PRU00335"/>
    </source>
</evidence>
<dbReference type="Pfam" id="PF00440">
    <property type="entry name" value="TetR_N"/>
    <property type="match status" value="1"/>
</dbReference>
<name>A0ABU2NIB5_9PSEU</name>
<gene>
    <name evidence="6" type="ORF">RM445_26030</name>
</gene>
<sequence>MRQPRSDVARNRRLLIEATIESFSDHGLDVPLDTVARRAGVGNATLYRHFPTRDDLYEAAFGEIRERFAAVLARYEDVDDGWRALYELIFEIFSTAPLVGPAVGQVEKERLDASPSLRWIVTEVHATLDRVLQFAQSQGAVRVDVDVEDLSLLVDTLRPVVAASGNDAPELWHRHLVLVLDALRPGVASPLPARLSDVEQRIRLTRTVHHR</sequence>
<feature type="DNA-binding region" description="H-T-H motif" evidence="4">
    <location>
        <begin position="31"/>
        <end position="50"/>
    </location>
</feature>
<keyword evidence="3" id="KW-0804">Transcription</keyword>
<comment type="caution">
    <text evidence="6">The sequence shown here is derived from an EMBL/GenBank/DDBJ whole genome shotgun (WGS) entry which is preliminary data.</text>
</comment>
<dbReference type="Pfam" id="PF21597">
    <property type="entry name" value="TetR_C_43"/>
    <property type="match status" value="1"/>
</dbReference>
<dbReference type="PANTHER" id="PTHR30055:SF234">
    <property type="entry name" value="HTH-TYPE TRANSCRIPTIONAL REGULATOR BETI"/>
    <property type="match status" value="1"/>
</dbReference>
<dbReference type="PANTHER" id="PTHR30055">
    <property type="entry name" value="HTH-TYPE TRANSCRIPTIONAL REGULATOR RUTR"/>
    <property type="match status" value="1"/>
</dbReference>
<dbReference type="Gene3D" id="1.10.357.10">
    <property type="entry name" value="Tetracycline Repressor, domain 2"/>
    <property type="match status" value="1"/>
</dbReference>
<dbReference type="SUPFAM" id="SSF48498">
    <property type="entry name" value="Tetracyclin repressor-like, C-terminal domain"/>
    <property type="match status" value="1"/>
</dbReference>
<dbReference type="InterPro" id="IPR050109">
    <property type="entry name" value="HTH-type_TetR-like_transc_reg"/>
</dbReference>
<evidence type="ECO:0000256" key="3">
    <source>
        <dbReference type="ARBA" id="ARBA00023163"/>
    </source>
</evidence>
<dbReference type="RefSeq" id="WP_311559490.1">
    <property type="nucleotide sequence ID" value="NZ_JAVREJ010000024.1"/>
</dbReference>
<dbReference type="InterPro" id="IPR049445">
    <property type="entry name" value="TetR_SbtR-like_C"/>
</dbReference>
<dbReference type="InterPro" id="IPR009057">
    <property type="entry name" value="Homeodomain-like_sf"/>
</dbReference>
<keyword evidence="1" id="KW-0805">Transcription regulation</keyword>
<proteinExistence type="predicted"/>
<dbReference type="PROSITE" id="PS50977">
    <property type="entry name" value="HTH_TETR_2"/>
    <property type="match status" value="1"/>
</dbReference>
<organism evidence="6 7">
    <name type="scientific">Pseudonocardia charpentierae</name>
    <dbReference type="NCBI Taxonomy" id="3075545"/>
    <lineage>
        <taxon>Bacteria</taxon>
        <taxon>Bacillati</taxon>
        <taxon>Actinomycetota</taxon>
        <taxon>Actinomycetes</taxon>
        <taxon>Pseudonocardiales</taxon>
        <taxon>Pseudonocardiaceae</taxon>
        <taxon>Pseudonocardia</taxon>
    </lineage>
</organism>
<dbReference type="SUPFAM" id="SSF46689">
    <property type="entry name" value="Homeodomain-like"/>
    <property type="match status" value="1"/>
</dbReference>
<accession>A0ABU2NIB5</accession>
<dbReference type="InterPro" id="IPR036271">
    <property type="entry name" value="Tet_transcr_reg_TetR-rel_C_sf"/>
</dbReference>
<evidence type="ECO:0000313" key="7">
    <source>
        <dbReference type="Proteomes" id="UP001183202"/>
    </source>
</evidence>
<evidence type="ECO:0000256" key="1">
    <source>
        <dbReference type="ARBA" id="ARBA00023015"/>
    </source>
</evidence>
<evidence type="ECO:0000259" key="5">
    <source>
        <dbReference type="PROSITE" id="PS50977"/>
    </source>
</evidence>
<protein>
    <submittedName>
        <fullName evidence="6">TetR/AcrR family transcriptional regulator</fullName>
    </submittedName>
</protein>
<dbReference type="EMBL" id="JAVREJ010000024">
    <property type="protein sequence ID" value="MDT0352979.1"/>
    <property type="molecule type" value="Genomic_DNA"/>
</dbReference>
<dbReference type="PRINTS" id="PR00455">
    <property type="entry name" value="HTHTETR"/>
</dbReference>